<dbReference type="EC" id="6.3.2.17" evidence="6"/>
<dbReference type="PANTHER" id="PTHR11136:SF0">
    <property type="entry name" value="DIHYDROFOLATE SYNTHETASE-RELATED"/>
    <property type="match status" value="1"/>
</dbReference>
<evidence type="ECO:0000259" key="22">
    <source>
        <dbReference type="Pfam" id="PF02875"/>
    </source>
</evidence>
<keyword evidence="13" id="KW-0289">Folate biosynthesis</keyword>
<comment type="caution">
    <text evidence="24">The sequence shown here is derived from an EMBL/GenBank/DDBJ whole genome shotgun (WGS) entry which is preliminary data.</text>
</comment>
<evidence type="ECO:0000313" key="24">
    <source>
        <dbReference type="EMBL" id="MCI4681605.1"/>
    </source>
</evidence>
<feature type="domain" description="Mur ligase central" evidence="23">
    <location>
        <begin position="46"/>
        <end position="266"/>
    </location>
</feature>
<comment type="pathway">
    <text evidence="3">Cofactor biosynthesis; tetrahydrofolylpolyglutamate biosynthesis.</text>
</comment>
<keyword evidence="25" id="KW-1185">Reference proteome</keyword>
<keyword evidence="8 21" id="KW-0436">Ligase</keyword>
<dbReference type="Proteomes" id="UP001139104">
    <property type="component" value="Unassembled WGS sequence"/>
</dbReference>
<dbReference type="EC" id="6.3.2.12" evidence="5"/>
<evidence type="ECO:0000256" key="2">
    <source>
        <dbReference type="ARBA" id="ARBA00004799"/>
    </source>
</evidence>
<evidence type="ECO:0000256" key="16">
    <source>
        <dbReference type="ARBA" id="ARBA00032510"/>
    </source>
</evidence>
<evidence type="ECO:0000256" key="17">
    <source>
        <dbReference type="ARBA" id="ARBA00047493"/>
    </source>
</evidence>
<dbReference type="InterPro" id="IPR018109">
    <property type="entry name" value="Folylpolyglutamate_synth_CS"/>
</dbReference>
<comment type="catalytic activity">
    <reaction evidence="19">
        <text>(6R)-5,10-methylenetetrahydrofolyl-(gamma-L-Glu)(n) + L-glutamate + ATP = (6R)-5,10-methylenetetrahydrofolyl-(gamma-L-Glu)(n+1) + ADP + phosphate + H(+)</text>
        <dbReference type="Rhea" id="RHEA:51912"/>
        <dbReference type="Rhea" id="RHEA-COMP:13257"/>
        <dbReference type="Rhea" id="RHEA-COMP:13258"/>
        <dbReference type="ChEBI" id="CHEBI:15378"/>
        <dbReference type="ChEBI" id="CHEBI:29985"/>
        <dbReference type="ChEBI" id="CHEBI:30616"/>
        <dbReference type="ChEBI" id="CHEBI:43474"/>
        <dbReference type="ChEBI" id="CHEBI:136572"/>
        <dbReference type="ChEBI" id="CHEBI:456216"/>
        <dbReference type="EC" id="6.3.2.17"/>
    </reaction>
</comment>
<dbReference type="InterPro" id="IPR004101">
    <property type="entry name" value="Mur_ligase_C"/>
</dbReference>
<dbReference type="InterPro" id="IPR036615">
    <property type="entry name" value="Mur_ligase_C_dom_sf"/>
</dbReference>
<keyword evidence="12" id="KW-0460">Magnesium</keyword>
<evidence type="ECO:0000256" key="14">
    <source>
        <dbReference type="ARBA" id="ARBA00030048"/>
    </source>
</evidence>
<comment type="catalytic activity">
    <reaction evidence="18">
        <text>10-formyltetrahydrofolyl-(gamma-L-Glu)(n) + L-glutamate + ATP = 10-formyltetrahydrofolyl-(gamma-L-Glu)(n+1) + ADP + phosphate + H(+)</text>
        <dbReference type="Rhea" id="RHEA:51904"/>
        <dbReference type="Rhea" id="RHEA-COMP:13088"/>
        <dbReference type="Rhea" id="RHEA-COMP:14300"/>
        <dbReference type="ChEBI" id="CHEBI:15378"/>
        <dbReference type="ChEBI" id="CHEBI:29985"/>
        <dbReference type="ChEBI" id="CHEBI:30616"/>
        <dbReference type="ChEBI" id="CHEBI:43474"/>
        <dbReference type="ChEBI" id="CHEBI:134413"/>
        <dbReference type="ChEBI" id="CHEBI:456216"/>
        <dbReference type="EC" id="6.3.2.17"/>
    </reaction>
</comment>
<evidence type="ECO:0000256" key="3">
    <source>
        <dbReference type="ARBA" id="ARBA00005150"/>
    </source>
</evidence>
<evidence type="ECO:0000259" key="23">
    <source>
        <dbReference type="Pfam" id="PF08245"/>
    </source>
</evidence>
<comment type="catalytic activity">
    <reaction evidence="20">
        <text>7,8-dihydropteroate + L-glutamate + ATP = 7,8-dihydrofolate + ADP + phosphate + H(+)</text>
        <dbReference type="Rhea" id="RHEA:23584"/>
        <dbReference type="ChEBI" id="CHEBI:15378"/>
        <dbReference type="ChEBI" id="CHEBI:17839"/>
        <dbReference type="ChEBI" id="CHEBI:29985"/>
        <dbReference type="ChEBI" id="CHEBI:30616"/>
        <dbReference type="ChEBI" id="CHEBI:43474"/>
        <dbReference type="ChEBI" id="CHEBI:57451"/>
        <dbReference type="ChEBI" id="CHEBI:456216"/>
        <dbReference type="EC" id="6.3.2.12"/>
    </reaction>
</comment>
<comment type="similarity">
    <text evidence="4 21">Belongs to the folylpolyglutamate synthase family.</text>
</comment>
<evidence type="ECO:0000256" key="11">
    <source>
        <dbReference type="ARBA" id="ARBA00022840"/>
    </source>
</evidence>
<evidence type="ECO:0000256" key="6">
    <source>
        <dbReference type="ARBA" id="ARBA00013025"/>
    </source>
</evidence>
<dbReference type="EMBL" id="JAIVFP010000001">
    <property type="protein sequence ID" value="MCI4681605.1"/>
    <property type="molecule type" value="Genomic_DNA"/>
</dbReference>
<dbReference type="PIRSF" id="PIRSF001563">
    <property type="entry name" value="Folylpolyglu_synth"/>
    <property type="match status" value="1"/>
</dbReference>
<dbReference type="PANTHER" id="PTHR11136">
    <property type="entry name" value="FOLYLPOLYGLUTAMATE SYNTHASE-RELATED"/>
    <property type="match status" value="1"/>
</dbReference>
<comment type="function">
    <text evidence="1">Functions in two distinct reactions of the de novo folate biosynthetic pathway. Catalyzes the addition of a glutamate residue to dihydropteroate (7,8-dihydropteroate or H2Pte) to form dihydrofolate (7,8-dihydrofolate monoglutamate or H2Pte-Glu). Also catalyzes successive additions of L-glutamate to tetrahydrofolate or 10-formyltetrahydrofolate or 5,10-methylenetetrahydrofolate, leading to folylpolyglutamate derivatives.</text>
</comment>
<dbReference type="SUPFAM" id="SSF53623">
    <property type="entry name" value="MurD-like peptide ligases, catalytic domain"/>
    <property type="match status" value="1"/>
</dbReference>
<evidence type="ECO:0000256" key="18">
    <source>
        <dbReference type="ARBA" id="ARBA00047808"/>
    </source>
</evidence>
<evidence type="ECO:0000256" key="20">
    <source>
        <dbReference type="ARBA" id="ARBA00049161"/>
    </source>
</evidence>
<dbReference type="InterPro" id="IPR036565">
    <property type="entry name" value="Mur-like_cat_sf"/>
</dbReference>
<keyword evidence="9" id="KW-0479">Metal-binding</keyword>
<dbReference type="Pfam" id="PF08245">
    <property type="entry name" value="Mur_ligase_M"/>
    <property type="match status" value="1"/>
</dbReference>
<evidence type="ECO:0000256" key="15">
    <source>
        <dbReference type="ARBA" id="ARBA00030592"/>
    </source>
</evidence>
<name>A0ABS9Z2R6_9HYPH</name>
<protein>
    <recommendedName>
        <fullName evidence="7">Dihydrofolate synthase/folylpolyglutamate synthase</fullName>
        <ecNumber evidence="5">6.3.2.12</ecNumber>
        <ecNumber evidence="6">6.3.2.17</ecNumber>
    </recommendedName>
    <alternativeName>
        <fullName evidence="16">Folylpoly-gamma-glutamate synthetase-dihydrofolate synthetase</fullName>
    </alternativeName>
    <alternativeName>
        <fullName evidence="14">Folylpolyglutamate synthetase</fullName>
    </alternativeName>
    <alternativeName>
        <fullName evidence="15">Tetrahydrofolylpolyglutamate synthase</fullName>
    </alternativeName>
</protein>
<dbReference type="PROSITE" id="PS01012">
    <property type="entry name" value="FOLYLPOLYGLU_SYNT_2"/>
    <property type="match status" value="1"/>
</dbReference>
<evidence type="ECO:0000256" key="21">
    <source>
        <dbReference type="PIRNR" id="PIRNR001563"/>
    </source>
</evidence>
<evidence type="ECO:0000313" key="25">
    <source>
        <dbReference type="Proteomes" id="UP001139104"/>
    </source>
</evidence>
<evidence type="ECO:0000256" key="12">
    <source>
        <dbReference type="ARBA" id="ARBA00022842"/>
    </source>
</evidence>
<sequence length="438" mass="46402">MTTPDALQARLLDLHPKRIDLSLGRIRRLLAALGDPQKRLPPTIHVAGTNGKGSTIAFMRAILEAAGFGVHVYTSPHLVDFRERIRLAAPGGGKLASDPELAEALAAIEKANAGAPITFFEATTAAALKMFAERPADALLLEVGLGGRFDATNVIETPACAVIAPISIDHVEFLGDTLEKIAFEKAGIIKPGAPVVVSAQADEALVVVERQAARLRAPFVLYGQDFLCRAERGRLVYEDALGLLDLPLPRLPGRHQVVNAGTAIAALRQCWPNLSFASFERGVVTAHWPGRLQNIGRGQLAALAPEGAELWLDGGHNQAGGRALAEAMADFEEKSPRPLILLYGGLRSKDAGAFLRHFVGLAAEVHALPVRGDQVGRAPEEVAATAEGLGLKAQAWPAVEEALRALAGRAWPSPPRILIAGSLYLVGEVLAINGTPPE</sequence>
<organism evidence="24 25">
    <name type="scientific">Candidatus Rhodoblastus alkanivorans</name>
    <dbReference type="NCBI Taxonomy" id="2954117"/>
    <lineage>
        <taxon>Bacteria</taxon>
        <taxon>Pseudomonadati</taxon>
        <taxon>Pseudomonadota</taxon>
        <taxon>Alphaproteobacteria</taxon>
        <taxon>Hyphomicrobiales</taxon>
        <taxon>Rhodoblastaceae</taxon>
        <taxon>Rhodoblastus</taxon>
    </lineage>
</organism>
<evidence type="ECO:0000256" key="9">
    <source>
        <dbReference type="ARBA" id="ARBA00022723"/>
    </source>
</evidence>
<comment type="pathway">
    <text evidence="2">Cofactor biosynthesis; tetrahydrofolate biosynthesis; 7,8-dihydrofolate from 2-amino-4-hydroxy-6-hydroxymethyl-7,8-dihydropteridine diphosphate and 4-aminobenzoate: step 2/2.</text>
</comment>
<dbReference type="Pfam" id="PF02875">
    <property type="entry name" value="Mur_ligase_C"/>
    <property type="match status" value="1"/>
</dbReference>
<dbReference type="InterPro" id="IPR001645">
    <property type="entry name" value="Folylpolyglutamate_synth"/>
</dbReference>
<comment type="catalytic activity">
    <reaction evidence="17">
        <text>(6S)-5,6,7,8-tetrahydrofolyl-(gamma-L-Glu)(n) + L-glutamate + ATP = (6S)-5,6,7,8-tetrahydrofolyl-(gamma-L-Glu)(n+1) + ADP + phosphate + H(+)</text>
        <dbReference type="Rhea" id="RHEA:10580"/>
        <dbReference type="Rhea" id="RHEA-COMP:14738"/>
        <dbReference type="Rhea" id="RHEA-COMP:14740"/>
        <dbReference type="ChEBI" id="CHEBI:15378"/>
        <dbReference type="ChEBI" id="CHEBI:29985"/>
        <dbReference type="ChEBI" id="CHEBI:30616"/>
        <dbReference type="ChEBI" id="CHEBI:43474"/>
        <dbReference type="ChEBI" id="CHEBI:141005"/>
        <dbReference type="ChEBI" id="CHEBI:456216"/>
        <dbReference type="EC" id="6.3.2.17"/>
    </reaction>
</comment>
<dbReference type="InterPro" id="IPR013221">
    <property type="entry name" value="Mur_ligase_cen"/>
</dbReference>
<feature type="domain" description="Mur ligase C-terminal" evidence="22">
    <location>
        <begin position="297"/>
        <end position="422"/>
    </location>
</feature>
<evidence type="ECO:0000256" key="1">
    <source>
        <dbReference type="ARBA" id="ARBA00002714"/>
    </source>
</evidence>
<evidence type="ECO:0000256" key="8">
    <source>
        <dbReference type="ARBA" id="ARBA00022598"/>
    </source>
</evidence>
<reference evidence="24" key="1">
    <citation type="journal article" date="2022" name="ISME J.">
        <title>Identification of active gaseous-alkane degraders at natural gas seeps.</title>
        <authorList>
            <person name="Farhan Ul Haque M."/>
            <person name="Hernandez M."/>
            <person name="Crombie A.T."/>
            <person name="Murrell J.C."/>
        </authorList>
    </citation>
    <scope>NUCLEOTIDE SEQUENCE</scope>
    <source>
        <strain evidence="24">PC2</strain>
    </source>
</reference>
<evidence type="ECO:0000256" key="19">
    <source>
        <dbReference type="ARBA" id="ARBA00049035"/>
    </source>
</evidence>
<keyword evidence="10 21" id="KW-0547">Nucleotide-binding</keyword>
<evidence type="ECO:0000256" key="13">
    <source>
        <dbReference type="ARBA" id="ARBA00022909"/>
    </source>
</evidence>
<evidence type="ECO:0000256" key="10">
    <source>
        <dbReference type="ARBA" id="ARBA00022741"/>
    </source>
</evidence>
<dbReference type="NCBIfam" id="TIGR01499">
    <property type="entry name" value="folC"/>
    <property type="match status" value="1"/>
</dbReference>
<gene>
    <name evidence="24" type="ORF">K2U94_02255</name>
</gene>
<evidence type="ECO:0000256" key="4">
    <source>
        <dbReference type="ARBA" id="ARBA00008276"/>
    </source>
</evidence>
<keyword evidence="11 21" id="KW-0067">ATP-binding</keyword>
<dbReference type="RefSeq" id="WP_243065660.1">
    <property type="nucleotide sequence ID" value="NZ_JAIVFK010000007.1"/>
</dbReference>
<accession>A0ABS9Z2R6</accession>
<evidence type="ECO:0000256" key="7">
    <source>
        <dbReference type="ARBA" id="ARBA00019357"/>
    </source>
</evidence>
<dbReference type="SUPFAM" id="SSF53244">
    <property type="entry name" value="MurD-like peptide ligases, peptide-binding domain"/>
    <property type="match status" value="1"/>
</dbReference>
<evidence type="ECO:0000256" key="5">
    <source>
        <dbReference type="ARBA" id="ARBA00013023"/>
    </source>
</evidence>
<dbReference type="Gene3D" id="3.40.1190.10">
    <property type="entry name" value="Mur-like, catalytic domain"/>
    <property type="match status" value="1"/>
</dbReference>
<proteinExistence type="inferred from homology"/>
<dbReference type="Gene3D" id="3.90.190.20">
    <property type="entry name" value="Mur ligase, C-terminal domain"/>
    <property type="match status" value="1"/>
</dbReference>